<feature type="domain" description="RNA polymerase sigma-70 region 2" evidence="5">
    <location>
        <begin position="12"/>
        <end position="72"/>
    </location>
</feature>
<keyword evidence="4" id="KW-0804">Transcription</keyword>
<dbReference type="InterPro" id="IPR013249">
    <property type="entry name" value="RNA_pol_sigma70_r4_t2"/>
</dbReference>
<organism evidence="7 8">
    <name type="scientific">Schaedlerella arabinosiphila</name>
    <dbReference type="NCBI Taxonomy" id="2044587"/>
    <lineage>
        <taxon>Bacteria</taxon>
        <taxon>Bacillati</taxon>
        <taxon>Bacillota</taxon>
        <taxon>Clostridia</taxon>
        <taxon>Lachnospirales</taxon>
        <taxon>Lachnospiraceae</taxon>
        <taxon>Schaedlerella</taxon>
    </lineage>
</organism>
<dbReference type="GO" id="GO:0003677">
    <property type="term" value="F:DNA binding"/>
    <property type="evidence" value="ECO:0007669"/>
    <property type="project" value="InterPro"/>
</dbReference>
<reference evidence="7" key="1">
    <citation type="submission" date="2018-10" db="EMBL/GenBank/DDBJ databases">
        <title>Schaedlerella arabinophila gen. nov. sp. nov., isolated from the mouse intestinal tract and comparative analysis with the genome of the closely related altered Schaedler flora strain ASF502.</title>
        <authorList>
            <person name="Miyake S."/>
            <person name="Soh M."/>
            <person name="Seedorf H."/>
        </authorList>
    </citation>
    <scope>NUCLEOTIDE SEQUENCE [LARGE SCALE GENOMIC DNA]</scope>
    <source>
        <strain evidence="7">DSM 106076</strain>
    </source>
</reference>
<dbReference type="GO" id="GO:0006352">
    <property type="term" value="P:DNA-templated transcription initiation"/>
    <property type="evidence" value="ECO:0007669"/>
    <property type="project" value="InterPro"/>
</dbReference>
<evidence type="ECO:0000256" key="4">
    <source>
        <dbReference type="ARBA" id="ARBA00023163"/>
    </source>
</evidence>
<comment type="similarity">
    <text evidence="1">Belongs to the sigma-70 factor family. ECF subfamily.</text>
</comment>
<dbReference type="Gene3D" id="1.10.10.10">
    <property type="entry name" value="Winged helix-like DNA-binding domain superfamily/Winged helix DNA-binding domain"/>
    <property type="match status" value="1"/>
</dbReference>
<dbReference type="SUPFAM" id="SSF88659">
    <property type="entry name" value="Sigma3 and sigma4 domains of RNA polymerase sigma factors"/>
    <property type="match status" value="1"/>
</dbReference>
<dbReference type="PANTHER" id="PTHR43133:SF60">
    <property type="entry name" value="RNA POLYMERASE SIGMA FACTOR SIGV"/>
    <property type="match status" value="1"/>
</dbReference>
<evidence type="ECO:0000256" key="2">
    <source>
        <dbReference type="ARBA" id="ARBA00023015"/>
    </source>
</evidence>
<dbReference type="InterPro" id="IPR014284">
    <property type="entry name" value="RNA_pol_sigma-70_dom"/>
</dbReference>
<dbReference type="Gene3D" id="1.10.1740.10">
    <property type="match status" value="1"/>
</dbReference>
<dbReference type="InterPro" id="IPR013324">
    <property type="entry name" value="RNA_pol_sigma_r3/r4-like"/>
</dbReference>
<proteinExistence type="inferred from homology"/>
<sequence length="157" mass="18986">MFPKEKFAEISEKYMDTIFRIAFHYVKNQSEADDITQEVLLKLYNTQKCFENEEHIRNWLIRVTINCCKKVFLSPWRTHEPLETYKDRLSFSTPEHGDLFYMIMDLPRKYRVAIYLYYYEEYSTEEIAQLLHIPKATVATHLYRGRELLRKKINGGE</sequence>
<name>A0A426DIC3_9FIRM</name>
<evidence type="ECO:0000259" key="6">
    <source>
        <dbReference type="Pfam" id="PF08281"/>
    </source>
</evidence>
<dbReference type="RefSeq" id="WP_125128039.1">
    <property type="nucleotide sequence ID" value="NZ_RHJS01000002.1"/>
</dbReference>
<protein>
    <submittedName>
        <fullName evidence="7">Sigma-70 family RNA polymerase sigma factor</fullName>
    </submittedName>
</protein>
<dbReference type="InterPro" id="IPR007627">
    <property type="entry name" value="RNA_pol_sigma70_r2"/>
</dbReference>
<accession>A0A426DIC3</accession>
<dbReference type="NCBIfam" id="TIGR02937">
    <property type="entry name" value="sigma70-ECF"/>
    <property type="match status" value="1"/>
</dbReference>
<dbReference type="InterPro" id="IPR039425">
    <property type="entry name" value="RNA_pol_sigma-70-like"/>
</dbReference>
<comment type="caution">
    <text evidence="7">The sequence shown here is derived from an EMBL/GenBank/DDBJ whole genome shotgun (WGS) entry which is preliminary data.</text>
</comment>
<dbReference type="AlphaFoldDB" id="A0A426DIC3"/>
<dbReference type="GO" id="GO:0016987">
    <property type="term" value="F:sigma factor activity"/>
    <property type="evidence" value="ECO:0007669"/>
    <property type="project" value="UniProtKB-KW"/>
</dbReference>
<evidence type="ECO:0000313" key="7">
    <source>
        <dbReference type="EMBL" id="RRK32579.1"/>
    </source>
</evidence>
<dbReference type="Proteomes" id="UP000274920">
    <property type="component" value="Unassembled WGS sequence"/>
</dbReference>
<evidence type="ECO:0000259" key="5">
    <source>
        <dbReference type="Pfam" id="PF04542"/>
    </source>
</evidence>
<keyword evidence="3" id="KW-0731">Sigma factor</keyword>
<evidence type="ECO:0000256" key="3">
    <source>
        <dbReference type="ARBA" id="ARBA00023082"/>
    </source>
</evidence>
<evidence type="ECO:0000313" key="8">
    <source>
        <dbReference type="Proteomes" id="UP000274920"/>
    </source>
</evidence>
<dbReference type="InterPro" id="IPR036388">
    <property type="entry name" value="WH-like_DNA-bd_sf"/>
</dbReference>
<dbReference type="Pfam" id="PF04542">
    <property type="entry name" value="Sigma70_r2"/>
    <property type="match status" value="1"/>
</dbReference>
<dbReference type="EMBL" id="RHJS01000002">
    <property type="protein sequence ID" value="RRK32579.1"/>
    <property type="molecule type" value="Genomic_DNA"/>
</dbReference>
<gene>
    <name evidence="7" type="ORF">EBB54_15365</name>
</gene>
<dbReference type="Pfam" id="PF08281">
    <property type="entry name" value="Sigma70_r4_2"/>
    <property type="match status" value="1"/>
</dbReference>
<dbReference type="PANTHER" id="PTHR43133">
    <property type="entry name" value="RNA POLYMERASE ECF-TYPE SIGMA FACTO"/>
    <property type="match status" value="1"/>
</dbReference>
<keyword evidence="8" id="KW-1185">Reference proteome</keyword>
<feature type="domain" description="RNA polymerase sigma factor 70 region 4 type 2" evidence="6">
    <location>
        <begin position="102"/>
        <end position="149"/>
    </location>
</feature>
<evidence type="ECO:0000256" key="1">
    <source>
        <dbReference type="ARBA" id="ARBA00010641"/>
    </source>
</evidence>
<dbReference type="InterPro" id="IPR013325">
    <property type="entry name" value="RNA_pol_sigma_r2"/>
</dbReference>
<keyword evidence="2" id="KW-0805">Transcription regulation</keyword>
<dbReference type="SUPFAM" id="SSF88946">
    <property type="entry name" value="Sigma2 domain of RNA polymerase sigma factors"/>
    <property type="match status" value="1"/>
</dbReference>